<feature type="domain" description="C-type lectin" evidence="3">
    <location>
        <begin position="168"/>
        <end position="286"/>
    </location>
</feature>
<evidence type="ECO:0000256" key="2">
    <source>
        <dbReference type="SAM" id="Phobius"/>
    </source>
</evidence>
<dbReference type="InterPro" id="IPR016186">
    <property type="entry name" value="C-type_lectin-like/link_sf"/>
</dbReference>
<dbReference type="AlphaFoldDB" id="A0A3B4C3S2"/>
<dbReference type="GeneTree" id="ENSGT01030000234575"/>
<dbReference type="OMA" id="WVWIDGH"/>
<keyword evidence="2" id="KW-0812">Transmembrane</keyword>
<proteinExistence type="predicted"/>
<organism evidence="4 5">
    <name type="scientific">Pygocentrus nattereri</name>
    <name type="common">Red-bellied piranha</name>
    <dbReference type="NCBI Taxonomy" id="42514"/>
    <lineage>
        <taxon>Eukaryota</taxon>
        <taxon>Metazoa</taxon>
        <taxon>Chordata</taxon>
        <taxon>Craniata</taxon>
        <taxon>Vertebrata</taxon>
        <taxon>Euteleostomi</taxon>
        <taxon>Actinopterygii</taxon>
        <taxon>Neopterygii</taxon>
        <taxon>Teleostei</taxon>
        <taxon>Ostariophysi</taxon>
        <taxon>Characiformes</taxon>
        <taxon>Characoidei</taxon>
        <taxon>Pygocentrus</taxon>
    </lineage>
</organism>
<keyword evidence="2" id="KW-0472">Membrane</keyword>
<dbReference type="Proteomes" id="UP001501920">
    <property type="component" value="Chromosome 3"/>
</dbReference>
<dbReference type="InterPro" id="IPR050828">
    <property type="entry name" value="C-type_lectin/matrix_domain"/>
</dbReference>
<reference evidence="4 5" key="1">
    <citation type="submission" date="2020-10" db="EMBL/GenBank/DDBJ databases">
        <title>Pygocentrus nattereri (red-bellied piranha) genome, fPygNat1, primary haplotype.</title>
        <authorList>
            <person name="Myers G."/>
            <person name="Meyer A."/>
            <person name="Karagic N."/>
            <person name="Pippel M."/>
            <person name="Winkler S."/>
            <person name="Tracey A."/>
            <person name="Wood J."/>
            <person name="Formenti G."/>
            <person name="Howe K."/>
            <person name="Fedrigo O."/>
            <person name="Jarvis E.D."/>
        </authorList>
    </citation>
    <scope>NUCLEOTIDE SEQUENCE [LARGE SCALE GENOMIC DNA]</scope>
</reference>
<protein>
    <recommendedName>
        <fullName evidence="3">C-type lectin domain-containing protein</fullName>
    </recommendedName>
</protein>
<dbReference type="PANTHER" id="PTHR45710:SF29">
    <property type="entry name" value="C-TYPE LECTIN DOMAIN FAMILY 9 MEMBER A-LIKE ISOFORM X1"/>
    <property type="match status" value="1"/>
</dbReference>
<evidence type="ECO:0000256" key="1">
    <source>
        <dbReference type="ARBA" id="ARBA00004401"/>
    </source>
</evidence>
<accession>A0A3B4C3S2</accession>
<dbReference type="SUPFAM" id="SSF56436">
    <property type="entry name" value="C-type lectin-like"/>
    <property type="match status" value="1"/>
</dbReference>
<keyword evidence="5" id="KW-1185">Reference proteome</keyword>
<keyword evidence="2" id="KW-1133">Transmembrane helix</keyword>
<dbReference type="GO" id="GO:0005886">
    <property type="term" value="C:plasma membrane"/>
    <property type="evidence" value="ECO:0007669"/>
    <property type="project" value="UniProtKB-SubCell"/>
</dbReference>
<feature type="transmembrane region" description="Helical" evidence="2">
    <location>
        <begin position="62"/>
        <end position="83"/>
    </location>
</feature>
<dbReference type="Pfam" id="PF00059">
    <property type="entry name" value="Lectin_C"/>
    <property type="match status" value="1"/>
</dbReference>
<evidence type="ECO:0000313" key="4">
    <source>
        <dbReference type="Ensembl" id="ENSPNAP00000006547.1"/>
    </source>
</evidence>
<dbReference type="PROSITE" id="PS50041">
    <property type="entry name" value="C_TYPE_LECTIN_2"/>
    <property type="match status" value="1"/>
</dbReference>
<comment type="subcellular location">
    <subcellularLocation>
        <location evidence="1">Cell membrane</location>
        <topology evidence="1">Single-pass type II membrane protein</topology>
    </subcellularLocation>
</comment>
<reference evidence="4" key="3">
    <citation type="submission" date="2025-09" db="UniProtKB">
        <authorList>
            <consortium name="Ensembl"/>
        </authorList>
    </citation>
    <scope>IDENTIFICATION</scope>
</reference>
<evidence type="ECO:0000313" key="5">
    <source>
        <dbReference type="Proteomes" id="UP001501920"/>
    </source>
</evidence>
<dbReference type="Gene3D" id="3.10.100.10">
    <property type="entry name" value="Mannose-Binding Protein A, subunit A"/>
    <property type="match status" value="1"/>
</dbReference>
<sequence length="296" mass="33898">MEEEVLYSTVVFNRCDDAKPKAAELAEEVVYSEIKTNREAPSQSIPEPAADAVESHTASYRWATACLGLLCVLLLAGVVGMSVMNNTQVSQYSAILALYTNESAAHWRVRAEKAALEKENAELAVQSDQLNTTLRFITQFSSFPVSAFCQSNNGEMYCESCRKNWIQNGSSCYLIYKGSEWRTWASSQKYCTEQGGDLVTIDNIEEQEFIRQNTPFYFDEYHGYWIGLHKKNGMWAWTTDTTLENGFWIDPPKQSDESCVLTKHSSNAQKSWKPVYCYMYNKWICEMRALEWPRKT</sequence>
<evidence type="ECO:0000259" key="3">
    <source>
        <dbReference type="PROSITE" id="PS50041"/>
    </source>
</evidence>
<dbReference type="PANTHER" id="PTHR45710">
    <property type="entry name" value="C-TYPE LECTIN DOMAIN-CONTAINING PROTEIN 180"/>
    <property type="match status" value="1"/>
</dbReference>
<dbReference type="InterPro" id="IPR001304">
    <property type="entry name" value="C-type_lectin-like"/>
</dbReference>
<dbReference type="SMART" id="SM00034">
    <property type="entry name" value="CLECT"/>
    <property type="match status" value="1"/>
</dbReference>
<dbReference type="Ensembl" id="ENSPNAT00000003381.2">
    <property type="protein sequence ID" value="ENSPNAP00000006547.1"/>
    <property type="gene ID" value="ENSPNAG00000012542.2"/>
</dbReference>
<name>A0A3B4C3S2_PYGNA</name>
<reference evidence="4" key="2">
    <citation type="submission" date="2025-08" db="UniProtKB">
        <authorList>
            <consortium name="Ensembl"/>
        </authorList>
    </citation>
    <scope>IDENTIFICATION</scope>
</reference>
<dbReference type="InterPro" id="IPR016187">
    <property type="entry name" value="CTDL_fold"/>
</dbReference>